<gene>
    <name evidence="7" type="ORF">ACJMK2_037685</name>
</gene>
<dbReference type="Proteomes" id="UP001634394">
    <property type="component" value="Unassembled WGS sequence"/>
</dbReference>
<evidence type="ECO:0000256" key="3">
    <source>
        <dbReference type="SAM" id="Phobius"/>
    </source>
</evidence>
<dbReference type="InterPro" id="IPR056843">
    <property type="entry name" value="THADA-like_TPR"/>
</dbReference>
<dbReference type="Pfam" id="PF25150">
    <property type="entry name" value="TPR_Trm732"/>
    <property type="match status" value="1"/>
</dbReference>
<keyword evidence="3" id="KW-0812">Transmembrane</keyword>
<evidence type="ECO:0000256" key="1">
    <source>
        <dbReference type="ARBA" id="ARBA00010409"/>
    </source>
</evidence>
<feature type="domain" description="DUF2428" evidence="4">
    <location>
        <begin position="968"/>
        <end position="1213"/>
    </location>
</feature>
<evidence type="ECO:0000259" key="5">
    <source>
        <dbReference type="Pfam" id="PF25150"/>
    </source>
</evidence>
<proteinExistence type="inferred from homology"/>
<comment type="caution">
    <text evidence="7">The sequence shown here is derived from an EMBL/GenBank/DDBJ whole genome shotgun (WGS) entry which is preliminary data.</text>
</comment>
<evidence type="ECO:0000313" key="7">
    <source>
        <dbReference type="EMBL" id="KAL3874710.1"/>
    </source>
</evidence>
<evidence type="ECO:0000256" key="2">
    <source>
        <dbReference type="ARBA" id="ARBA00022694"/>
    </source>
</evidence>
<keyword evidence="3" id="KW-1133">Transmembrane helix</keyword>
<keyword evidence="3" id="KW-0472">Membrane</keyword>
<evidence type="ECO:0000313" key="8">
    <source>
        <dbReference type="Proteomes" id="UP001634394"/>
    </source>
</evidence>
<reference evidence="7 8" key="1">
    <citation type="submission" date="2024-11" db="EMBL/GenBank/DDBJ databases">
        <title>Chromosome-level genome assembly of the freshwater bivalve Anodonta woodiana.</title>
        <authorList>
            <person name="Chen X."/>
        </authorList>
    </citation>
    <scope>NUCLEOTIDE SEQUENCE [LARGE SCALE GENOMIC DNA]</scope>
    <source>
        <strain evidence="7">MN2024</strain>
        <tissue evidence="7">Gills</tissue>
    </source>
</reference>
<feature type="transmembrane region" description="Helical" evidence="3">
    <location>
        <begin position="1382"/>
        <end position="1402"/>
    </location>
</feature>
<dbReference type="InterPro" id="IPR056842">
    <property type="entry name" value="THADA-like_TPR_C"/>
</dbReference>
<keyword evidence="2" id="KW-0819">tRNA processing</keyword>
<dbReference type="SUPFAM" id="SSF48371">
    <property type="entry name" value="ARM repeat"/>
    <property type="match status" value="1"/>
</dbReference>
<comment type="similarity">
    <text evidence="1">Belongs to the THADA family.</text>
</comment>
<feature type="transmembrane region" description="Helical" evidence="3">
    <location>
        <begin position="1423"/>
        <end position="1447"/>
    </location>
</feature>
<feature type="domain" description="tRNA (32-2'-O)-methyltransferase regulator THADA-like C-terminal TPR repeats region" evidence="6">
    <location>
        <begin position="1215"/>
        <end position="1373"/>
    </location>
</feature>
<dbReference type="PANTHER" id="PTHR14387:SF0">
    <property type="entry name" value="DUF2428 DOMAIN-CONTAINING PROTEIN"/>
    <property type="match status" value="1"/>
</dbReference>
<dbReference type="GO" id="GO:0008033">
    <property type="term" value="P:tRNA processing"/>
    <property type="evidence" value="ECO:0007669"/>
    <property type="project" value="UniProtKB-KW"/>
</dbReference>
<dbReference type="PANTHER" id="PTHR14387">
    <property type="entry name" value="THADA/DEATH RECEPTOR INTERACTING PROTEIN"/>
    <property type="match status" value="1"/>
</dbReference>
<keyword evidence="8" id="KW-1185">Reference proteome</keyword>
<dbReference type="Pfam" id="PF25151">
    <property type="entry name" value="TPR_Trm732_C"/>
    <property type="match status" value="1"/>
</dbReference>
<evidence type="ECO:0000259" key="4">
    <source>
        <dbReference type="Pfam" id="PF10350"/>
    </source>
</evidence>
<feature type="domain" description="tRNA (32-2'-O)-methyltransferase regulator THADA-like TPR repeats region" evidence="5">
    <location>
        <begin position="544"/>
        <end position="747"/>
    </location>
</feature>
<dbReference type="InterPro" id="IPR019442">
    <property type="entry name" value="THADA/TRM732_DUF2428"/>
</dbReference>
<organism evidence="7 8">
    <name type="scientific">Sinanodonta woodiana</name>
    <name type="common">Chinese pond mussel</name>
    <name type="synonym">Anodonta woodiana</name>
    <dbReference type="NCBI Taxonomy" id="1069815"/>
    <lineage>
        <taxon>Eukaryota</taxon>
        <taxon>Metazoa</taxon>
        <taxon>Spiralia</taxon>
        <taxon>Lophotrochozoa</taxon>
        <taxon>Mollusca</taxon>
        <taxon>Bivalvia</taxon>
        <taxon>Autobranchia</taxon>
        <taxon>Heteroconchia</taxon>
        <taxon>Palaeoheterodonta</taxon>
        <taxon>Unionida</taxon>
        <taxon>Unionoidea</taxon>
        <taxon>Unionidae</taxon>
        <taxon>Unioninae</taxon>
        <taxon>Sinanodonta</taxon>
    </lineage>
</organism>
<dbReference type="InterPro" id="IPR016024">
    <property type="entry name" value="ARM-type_fold"/>
</dbReference>
<accession>A0ABD3WML0</accession>
<feature type="transmembrane region" description="Helical" evidence="3">
    <location>
        <begin position="12"/>
        <end position="34"/>
    </location>
</feature>
<evidence type="ECO:0008006" key="9">
    <source>
        <dbReference type="Google" id="ProtNLM"/>
    </source>
</evidence>
<name>A0ABD3WML0_SINWO</name>
<sequence length="1636" mass="185090">MSKYKFHIDPDLLFHNVLADLGLSSFVISIINGIDPDLKNDLPKLIRRLETLVRTYRGKDVNQSDDESKSYLSCLVHCCFLCAESMKMSRAFEKLWQPYISRYSDWIAGCFHFHVMEVFKTQSSQSQDINRLSLLLEQNEDVQKIIKQNLQLVLCWINEKLTSLRTIAPVNLTLAESQCLYYVVKICLLIFQNCASAVQSPIWGVIHEEKRQDMTDRYIQSVIGTLIYILKQEGYATDCVLLSGTAMTLMINSAPEAVQAIQAFSQIFSHLSSGSSLSIKNLKDKVNSTDGIDTDMKNFTPKNLGALSILRGMVVCGKSEILLHTSILSNEQATLLESSTHSALHHQHCLSANRISECTQQTTNESTVFHLKLFTPVAIFCKGEITLQYQAFQLLPLWYKRLKKLSASSDLNGLDLSSIFNQTLELIWLNWDSPVEDAAESVKTVLESMMDMVQSVPGKYSDLSDRILNKLVQTSWYIKGRYRVLGCLMKYMDTAKYTIGLMCLSTNHLVSCVTDVYQAFVTQIQKKYKLEEQASVWKDNLLNIMVQGLTSSDSLIQYNSSLHWLPCTLKHLPSTSTVILEHLTQRLESSPTPECRQKLLHAWVVVVKVTRSMFGKVDLKNSLLREALYCVDDDVRSEAISILCVTLKKAEPLCQEEVTLLQKALSYNLKVDSAPFRQHLVSDIRKLLVRIRDSCIGMLKEPDENKARLDLSIGFVDCLHELCISNLIPGSCYQRRKTILDLLHVTYETLLYSPDSRCKKGYVPEGALKLVEFAQSKGKWNFFSSLNAGMLILCLTDGADEIQESAYQLLKNFFPWPIGNGSEQSDARKLDLACHLLSEGLRLCNSPKAHHSQSGVLLCRLVHQKYVRDCNLSFQFVNVPDKGTYKVSVHQSDKQMSICFLQSLIQEIQKCIKEAKKSLVKASKMFPIHGFIAALTQCLMDIDQFPEKSLTEPPDVIREIVSSSIIVTDMMLGLMATEAGQELCPSFAEIGMSLDCLLQEDQSNYNESPAISPEFQYLLSWCWMNIKESCASLAEVTHGGISGKYFLSINMIQTIRDAFLKVLTKCRHKGVIEGCKLSFSRFCAVLFTSDCEVIQAIPFKIMDQMLLGLKRNVMAASITRKSAGLPVIMLAILVSEKKYKMSVILEMAVEGLFEIASLPLPERPNKHHDLPQVHGLNMLKSLFCDASLSTAMMVYTSKAVILVIQMFGSPSWAIRNAATRLFSSLVTRIFGQKKGGKEISCTAVTLPELSTHYSELPFFLMEALTSATQTGSLALENLNPQLFPVLTILASLTPSEASPEQQSVLNKFRDRVIPLFGSPVYFLRQLAASAYATLVPLENTITVIQMLMKKIGESNQMTDHNLLHGQLLTVEKLLGYLQKINILAGLLYTTFLSLTSVLYFRFHLIKPFETRGCNLLCKISGRSLLLICGCFLYIFPFFCYCNILTILKPVSKKFYSDLHITREIATCLVRFTEFQGHHEGMAHNVHFSQNYTWSEGCGFVNRPSHTKDLHKCAQHHFKLPHSRHCIDMTEFFLKATQTPHTMLMFSFIKSDTTDNNHMQFYKVRHHIQCSCLTPHTMLMFSFIKSDTTYNAHSDTTDNNHMQFYKVRHHIQCSCLTPHTMLVFSFIKSDTTYNAHV</sequence>
<dbReference type="Pfam" id="PF10350">
    <property type="entry name" value="DUF2428"/>
    <property type="match status" value="1"/>
</dbReference>
<dbReference type="EMBL" id="JBJQND010000006">
    <property type="protein sequence ID" value="KAL3874710.1"/>
    <property type="molecule type" value="Genomic_DNA"/>
</dbReference>
<evidence type="ECO:0000259" key="6">
    <source>
        <dbReference type="Pfam" id="PF25151"/>
    </source>
</evidence>
<dbReference type="InterPro" id="IPR051954">
    <property type="entry name" value="tRNA_methyltransferase_THADA"/>
</dbReference>
<protein>
    <recommendedName>
        <fullName evidence="9">DUF2428 domain-containing protein</fullName>
    </recommendedName>
</protein>